<dbReference type="HOGENOM" id="CLU_046006_13_0_10"/>
<keyword evidence="2" id="KW-0560">Oxidoreductase</keyword>
<evidence type="ECO:0000259" key="1">
    <source>
        <dbReference type="PROSITE" id="PS51819"/>
    </source>
</evidence>
<dbReference type="EMBL" id="CP000492">
    <property type="protein sequence ID" value="ABL66071.1"/>
    <property type="molecule type" value="Genomic_DNA"/>
</dbReference>
<evidence type="ECO:0000313" key="2">
    <source>
        <dbReference type="EMBL" id="ABL66071.1"/>
    </source>
</evidence>
<evidence type="ECO:0000313" key="3">
    <source>
        <dbReference type="Proteomes" id="UP000008701"/>
    </source>
</evidence>
<accession>A1BI44</accession>
<dbReference type="eggNOG" id="COG0346">
    <property type="taxonomic scope" value="Bacteria"/>
</dbReference>
<dbReference type="Gene3D" id="3.30.720.120">
    <property type="match status" value="1"/>
</dbReference>
<dbReference type="Gene3D" id="3.30.720.110">
    <property type="match status" value="1"/>
</dbReference>
<dbReference type="Proteomes" id="UP000008701">
    <property type="component" value="Chromosome"/>
</dbReference>
<keyword evidence="2" id="KW-0223">Dioxygenase</keyword>
<dbReference type="Pfam" id="PF00903">
    <property type="entry name" value="Glyoxalase"/>
    <property type="match status" value="1"/>
</dbReference>
<dbReference type="InterPro" id="IPR029068">
    <property type="entry name" value="Glyas_Bleomycin-R_OHBP_Dase"/>
</dbReference>
<proteinExistence type="predicted"/>
<sequence>MKSDALIGIIRGREKMSVNAISTCITTEKVAESREFYVGHFNAEVTFDCGWYVNIRFAECSATLQFMAPREGQSPCNPAGLMYNISVPDVDEEYIRLTGEGLIPVMPLEDHPWGDRGFAVLDPNGVILYLFSERPASDEFKKYFLP</sequence>
<feature type="domain" description="VOC" evidence="1">
    <location>
        <begin position="17"/>
        <end position="133"/>
    </location>
</feature>
<gene>
    <name evidence="2" type="ordered locus">Cpha266_2059</name>
</gene>
<dbReference type="InterPro" id="IPR037523">
    <property type="entry name" value="VOC_core"/>
</dbReference>
<protein>
    <submittedName>
        <fullName evidence="2">Glyoxalase/bleomycin resistance protein/dioxygenase</fullName>
    </submittedName>
</protein>
<dbReference type="KEGG" id="cph:Cpha266_2059"/>
<reference evidence="2 3" key="1">
    <citation type="submission" date="2006-12" db="EMBL/GenBank/DDBJ databases">
        <title>Complete sequence of Chlorobium phaeobacteroides DSM 266.</title>
        <authorList>
            <consortium name="US DOE Joint Genome Institute"/>
            <person name="Copeland A."/>
            <person name="Lucas S."/>
            <person name="Lapidus A."/>
            <person name="Barry K."/>
            <person name="Detter J.C."/>
            <person name="Glavina del Rio T."/>
            <person name="Hammon N."/>
            <person name="Israni S."/>
            <person name="Pitluck S."/>
            <person name="Goltsman E."/>
            <person name="Schmutz J."/>
            <person name="Larimer F."/>
            <person name="Land M."/>
            <person name="Hauser L."/>
            <person name="Mikhailova N."/>
            <person name="Li T."/>
            <person name="Overmann J."/>
            <person name="Bryant D.A."/>
            <person name="Richardson P."/>
        </authorList>
    </citation>
    <scope>NUCLEOTIDE SEQUENCE [LARGE SCALE GENOMIC DNA]</scope>
    <source>
        <strain evidence="2 3">DSM 266</strain>
    </source>
</reference>
<organism evidence="2 3">
    <name type="scientific">Chlorobium phaeobacteroides (strain DSM 266 / SMG 266 / 2430)</name>
    <dbReference type="NCBI Taxonomy" id="290317"/>
    <lineage>
        <taxon>Bacteria</taxon>
        <taxon>Pseudomonadati</taxon>
        <taxon>Chlorobiota</taxon>
        <taxon>Chlorobiia</taxon>
        <taxon>Chlorobiales</taxon>
        <taxon>Chlorobiaceae</taxon>
        <taxon>Chlorobium/Pelodictyon group</taxon>
        <taxon>Chlorobium</taxon>
    </lineage>
</organism>
<dbReference type="AlphaFoldDB" id="A1BI44"/>
<dbReference type="InterPro" id="IPR004360">
    <property type="entry name" value="Glyas_Fos-R_dOase_dom"/>
</dbReference>
<dbReference type="SUPFAM" id="SSF54593">
    <property type="entry name" value="Glyoxalase/Bleomycin resistance protein/Dihydroxybiphenyl dioxygenase"/>
    <property type="match status" value="1"/>
</dbReference>
<dbReference type="PROSITE" id="PS51819">
    <property type="entry name" value="VOC"/>
    <property type="match status" value="1"/>
</dbReference>
<name>A1BI44_CHLPD</name>
<keyword evidence="3" id="KW-1185">Reference proteome</keyword>
<dbReference type="GO" id="GO:0051213">
    <property type="term" value="F:dioxygenase activity"/>
    <property type="evidence" value="ECO:0007669"/>
    <property type="project" value="UniProtKB-KW"/>
</dbReference>